<dbReference type="PANTHER" id="PTHR43283:SF17">
    <property type="entry name" value="(LOVD), PUTATIVE (AFU_ORTHOLOGUE AFUA_5G00920)-RELATED"/>
    <property type="match status" value="1"/>
</dbReference>
<evidence type="ECO:0000256" key="2">
    <source>
        <dbReference type="ARBA" id="ARBA00022801"/>
    </source>
</evidence>
<dbReference type="Proteomes" id="UP000800200">
    <property type="component" value="Unassembled WGS sequence"/>
</dbReference>
<organism evidence="4 5">
    <name type="scientific">Zopfia rhizophila CBS 207.26</name>
    <dbReference type="NCBI Taxonomy" id="1314779"/>
    <lineage>
        <taxon>Eukaryota</taxon>
        <taxon>Fungi</taxon>
        <taxon>Dikarya</taxon>
        <taxon>Ascomycota</taxon>
        <taxon>Pezizomycotina</taxon>
        <taxon>Dothideomycetes</taxon>
        <taxon>Dothideomycetes incertae sedis</taxon>
        <taxon>Zopfiaceae</taxon>
        <taxon>Zopfia</taxon>
    </lineage>
</organism>
<dbReference type="EMBL" id="ML994630">
    <property type="protein sequence ID" value="KAF2186306.1"/>
    <property type="molecule type" value="Genomic_DNA"/>
</dbReference>
<keyword evidence="2" id="KW-0378">Hydrolase</keyword>
<accession>A0A6A6E908</accession>
<evidence type="ECO:0000313" key="5">
    <source>
        <dbReference type="Proteomes" id="UP000800200"/>
    </source>
</evidence>
<dbReference type="InterPro" id="IPR050789">
    <property type="entry name" value="Diverse_Enzym_Activities"/>
</dbReference>
<dbReference type="Gene3D" id="3.40.710.10">
    <property type="entry name" value="DD-peptidase/beta-lactamase superfamily"/>
    <property type="match status" value="1"/>
</dbReference>
<dbReference type="AlphaFoldDB" id="A0A6A6E908"/>
<evidence type="ECO:0000256" key="1">
    <source>
        <dbReference type="ARBA" id="ARBA00009009"/>
    </source>
</evidence>
<name>A0A6A6E908_9PEZI</name>
<reference evidence="4" key="1">
    <citation type="journal article" date="2020" name="Stud. Mycol.">
        <title>101 Dothideomycetes genomes: a test case for predicting lifestyles and emergence of pathogens.</title>
        <authorList>
            <person name="Haridas S."/>
            <person name="Albert R."/>
            <person name="Binder M."/>
            <person name="Bloem J."/>
            <person name="Labutti K."/>
            <person name="Salamov A."/>
            <person name="Andreopoulos B."/>
            <person name="Baker S."/>
            <person name="Barry K."/>
            <person name="Bills G."/>
            <person name="Bluhm B."/>
            <person name="Cannon C."/>
            <person name="Castanera R."/>
            <person name="Culley D."/>
            <person name="Daum C."/>
            <person name="Ezra D."/>
            <person name="Gonzalez J."/>
            <person name="Henrissat B."/>
            <person name="Kuo A."/>
            <person name="Liang C."/>
            <person name="Lipzen A."/>
            <person name="Lutzoni F."/>
            <person name="Magnuson J."/>
            <person name="Mondo S."/>
            <person name="Nolan M."/>
            <person name="Ohm R."/>
            <person name="Pangilinan J."/>
            <person name="Park H.-J."/>
            <person name="Ramirez L."/>
            <person name="Alfaro M."/>
            <person name="Sun H."/>
            <person name="Tritt A."/>
            <person name="Yoshinaga Y."/>
            <person name="Zwiers L.-H."/>
            <person name="Turgeon B."/>
            <person name="Goodwin S."/>
            <person name="Spatafora J."/>
            <person name="Crous P."/>
            <person name="Grigoriev I."/>
        </authorList>
    </citation>
    <scope>NUCLEOTIDE SEQUENCE</scope>
    <source>
        <strain evidence="4">CBS 207.26</strain>
    </source>
</reference>
<keyword evidence="5" id="KW-1185">Reference proteome</keyword>
<evidence type="ECO:0000313" key="4">
    <source>
        <dbReference type="EMBL" id="KAF2186306.1"/>
    </source>
</evidence>
<dbReference type="SUPFAM" id="SSF56601">
    <property type="entry name" value="beta-lactamase/transpeptidase-like"/>
    <property type="match status" value="1"/>
</dbReference>
<dbReference type="Pfam" id="PF00144">
    <property type="entry name" value="Beta-lactamase"/>
    <property type="match status" value="1"/>
</dbReference>
<dbReference type="GO" id="GO:0016787">
    <property type="term" value="F:hydrolase activity"/>
    <property type="evidence" value="ECO:0007669"/>
    <property type="project" value="UniProtKB-KW"/>
</dbReference>
<dbReference type="OrthoDB" id="428260at2759"/>
<dbReference type="PANTHER" id="PTHR43283">
    <property type="entry name" value="BETA-LACTAMASE-RELATED"/>
    <property type="match status" value="1"/>
</dbReference>
<dbReference type="InterPro" id="IPR001466">
    <property type="entry name" value="Beta-lactam-related"/>
</dbReference>
<proteinExistence type="inferred from homology"/>
<evidence type="ECO:0000259" key="3">
    <source>
        <dbReference type="Pfam" id="PF00144"/>
    </source>
</evidence>
<feature type="domain" description="Beta-lactamase-related" evidence="3">
    <location>
        <begin position="22"/>
        <end position="372"/>
    </location>
</feature>
<comment type="similarity">
    <text evidence="1">Belongs to the class-A beta-lactamase family.</text>
</comment>
<dbReference type="InterPro" id="IPR012338">
    <property type="entry name" value="Beta-lactam/transpept-like"/>
</dbReference>
<sequence>MEFEKEYDNAVETGLLPGCTLLAASKDGKFTYSKSAGVQSLRPGKDKPFGPDTVCAIASCTKIMTAVAAMQLVERGIVNLDEPVSKVLPEVGSHGIITGFDDTAGKAITVPSTKPVTLRTLLCHTSGQEYEYFNPLLLKWRASRGEAPFSGPTVETKATIPLVFDPGTGFAYGASLDWAGKLIERSTSETLDSYMRKNIWEPLGMKDITFHPKQRQGLQDRLAMISTLNEKGEGPALDAPDFDVTSGATDGLGGDGAFASAADYFKFIQAVIKRDSRLLNKASWTEFFRPQLDEPVKRALHAAFAVSPANEAYLSIRIPRDSPKNWCFGGMISEAGVEGRCSKGTIMWGGLPSLMWFIDDEAELCGVCFCQVIPPMSPAIMALHEQFQRGVYQAYTKSKA</sequence>
<protein>
    <submittedName>
        <fullName evidence="4">Beta-lactamase/transpeptidase-like protein</fullName>
    </submittedName>
</protein>
<gene>
    <name evidence="4" type="ORF">K469DRAFT_706969</name>
</gene>